<protein>
    <recommendedName>
        <fullName evidence="4">DedA family protein</fullName>
    </recommendedName>
</protein>
<evidence type="ECO:0000256" key="1">
    <source>
        <dbReference type="SAM" id="Phobius"/>
    </source>
</evidence>
<feature type="transmembrane region" description="Helical" evidence="1">
    <location>
        <begin position="170"/>
        <end position="191"/>
    </location>
</feature>
<dbReference type="Proteomes" id="UP000177370">
    <property type="component" value="Unassembled WGS sequence"/>
</dbReference>
<evidence type="ECO:0000313" key="3">
    <source>
        <dbReference type="Proteomes" id="UP000177370"/>
    </source>
</evidence>
<evidence type="ECO:0000313" key="2">
    <source>
        <dbReference type="EMBL" id="OGI65122.1"/>
    </source>
</evidence>
<reference evidence="2 3" key="1">
    <citation type="journal article" date="2016" name="Nat. Commun.">
        <title>Thousands of microbial genomes shed light on interconnected biogeochemical processes in an aquifer system.</title>
        <authorList>
            <person name="Anantharaman K."/>
            <person name="Brown C.T."/>
            <person name="Hug L.A."/>
            <person name="Sharon I."/>
            <person name="Castelle C.J."/>
            <person name="Probst A.J."/>
            <person name="Thomas B.C."/>
            <person name="Singh A."/>
            <person name="Wilkins M.J."/>
            <person name="Karaoz U."/>
            <person name="Brodie E.L."/>
            <person name="Williams K.H."/>
            <person name="Hubbard S.S."/>
            <person name="Banfield J.F."/>
        </authorList>
    </citation>
    <scope>NUCLEOTIDE SEQUENCE [LARGE SCALE GENOMIC DNA]</scope>
</reference>
<gene>
    <name evidence="2" type="ORF">A2647_04185</name>
</gene>
<feature type="transmembrane region" description="Helical" evidence="1">
    <location>
        <begin position="144"/>
        <end position="163"/>
    </location>
</feature>
<proteinExistence type="predicted"/>
<name>A0A1F6V6B3_9BACT</name>
<feature type="transmembrane region" description="Helical" evidence="1">
    <location>
        <begin position="20"/>
        <end position="43"/>
    </location>
</feature>
<feature type="transmembrane region" description="Helical" evidence="1">
    <location>
        <begin position="49"/>
        <end position="70"/>
    </location>
</feature>
<feature type="transmembrane region" description="Helical" evidence="1">
    <location>
        <begin position="104"/>
        <end position="124"/>
    </location>
</feature>
<organism evidence="2 3">
    <name type="scientific">Candidatus Nomurabacteria bacterium RIFCSPHIGHO2_01_FULL_40_24b</name>
    <dbReference type="NCBI Taxonomy" id="1801739"/>
    <lineage>
        <taxon>Bacteria</taxon>
        <taxon>Candidatus Nomuraibacteriota</taxon>
    </lineage>
</organism>
<evidence type="ECO:0008006" key="4">
    <source>
        <dbReference type="Google" id="ProtNLM"/>
    </source>
</evidence>
<accession>A0A1F6V6B3</accession>
<sequence>MIEWIEWLRVFIINHRSLEYIIILGGVIFGGEFALFALGFLVAQGVLPAFSVVVLSFLGSFPPNILWFLLGKTATVERIIKHRYASTISIIGEAVTRASRGNHFIGLIFAKFIVGTPVVLTTYVQKTDLSFWQFIFYETPAIALSLLILISIGYLSGLGFTYLADIFNNIYVAIGFILLIMAIILAAQSWLKKRFTDVKN</sequence>
<comment type="caution">
    <text evidence="2">The sequence shown here is derived from an EMBL/GenBank/DDBJ whole genome shotgun (WGS) entry which is preliminary data.</text>
</comment>
<keyword evidence="1" id="KW-0472">Membrane</keyword>
<dbReference type="AlphaFoldDB" id="A0A1F6V6B3"/>
<keyword evidence="1" id="KW-0812">Transmembrane</keyword>
<dbReference type="EMBL" id="MFTP01000022">
    <property type="protein sequence ID" value="OGI65122.1"/>
    <property type="molecule type" value="Genomic_DNA"/>
</dbReference>
<keyword evidence="1" id="KW-1133">Transmembrane helix</keyword>